<dbReference type="RefSeq" id="WP_139046315.1">
    <property type="nucleotide sequence ID" value="NZ_CP065217.1"/>
</dbReference>
<dbReference type="Proteomes" id="UP000594435">
    <property type="component" value="Chromosome 1"/>
</dbReference>
<dbReference type="AlphaFoldDB" id="A0AAJ4I9M8"/>
<proteinExistence type="predicted"/>
<gene>
    <name evidence="1" type="ORF">I3X05_12505</name>
</gene>
<sequence length="68" mass="7957">MMMVMSSSFELIYYFDSASYQEAVEHSKLAQEYFVAEKKSHFIECEWKVIDPPQQKAEEKGNNESAQI</sequence>
<protein>
    <submittedName>
        <fullName evidence="1">Uncharacterized protein</fullName>
    </submittedName>
</protein>
<organism evidence="1 2">
    <name type="scientific">Vibrio navarrensis</name>
    <dbReference type="NCBI Taxonomy" id="29495"/>
    <lineage>
        <taxon>Bacteria</taxon>
        <taxon>Pseudomonadati</taxon>
        <taxon>Pseudomonadota</taxon>
        <taxon>Gammaproteobacteria</taxon>
        <taxon>Vibrionales</taxon>
        <taxon>Vibrionaceae</taxon>
        <taxon>Vibrio</taxon>
    </lineage>
</organism>
<name>A0AAJ4I9M8_9VIBR</name>
<dbReference type="EMBL" id="CP065217">
    <property type="protein sequence ID" value="QPL52818.1"/>
    <property type="molecule type" value="Genomic_DNA"/>
</dbReference>
<accession>A0AAJ4I9M8</accession>
<evidence type="ECO:0000313" key="1">
    <source>
        <dbReference type="EMBL" id="QPL52818.1"/>
    </source>
</evidence>
<reference evidence="1 2" key="1">
    <citation type="submission" date="2020-11" db="EMBL/GenBank/DDBJ databases">
        <title>Complete and Circularized Genome Assembly of a human isolate of Vibrio navarrensis biotype pommerensis with MiSeq and MinION Sequence Data.</title>
        <authorList>
            <person name="Schwartz K."/>
            <person name="Borowiak M."/>
            <person name="Deneke C."/>
            <person name="Balau V."/>
            <person name="Metelmann C."/>
            <person name="Strauch E."/>
        </authorList>
    </citation>
    <scope>NUCLEOTIDE SEQUENCE [LARGE SCALE GENOMIC DNA]</scope>
    <source>
        <strain evidence="1 2">20-VB00237</strain>
    </source>
</reference>
<evidence type="ECO:0000313" key="2">
    <source>
        <dbReference type="Proteomes" id="UP000594435"/>
    </source>
</evidence>